<feature type="transmembrane region" description="Helical" evidence="2">
    <location>
        <begin position="273"/>
        <end position="292"/>
    </location>
</feature>
<keyword evidence="4" id="KW-1185">Reference proteome</keyword>
<organism evidence="3 4">
    <name type="scientific">Blyttiomyces helicus</name>
    <dbReference type="NCBI Taxonomy" id="388810"/>
    <lineage>
        <taxon>Eukaryota</taxon>
        <taxon>Fungi</taxon>
        <taxon>Fungi incertae sedis</taxon>
        <taxon>Chytridiomycota</taxon>
        <taxon>Chytridiomycota incertae sedis</taxon>
        <taxon>Chytridiomycetes</taxon>
        <taxon>Chytridiomycetes incertae sedis</taxon>
        <taxon>Blyttiomyces</taxon>
    </lineage>
</organism>
<evidence type="ECO:0000256" key="1">
    <source>
        <dbReference type="SAM" id="MobiDB-lite"/>
    </source>
</evidence>
<gene>
    <name evidence="3" type="ORF">BDK51DRAFT_26350</name>
</gene>
<dbReference type="Proteomes" id="UP000269721">
    <property type="component" value="Unassembled WGS sequence"/>
</dbReference>
<evidence type="ECO:0000313" key="3">
    <source>
        <dbReference type="EMBL" id="RKO88647.1"/>
    </source>
</evidence>
<sequence length="355" mass="38954">MRVKRCGLPSTISDGAAKENSRPETPPIQPAGKLSPLSSRNQSHTLTSILPQPPQKLQRLIPQRLPFRTLAPIRSSDLLNKAAGALPEPVLGFGKERDDAKEDDARLFGIFCVDQFVEGAQRGTGAENFGNVFAGRHKEKSVADAANDNHPSFLQGMKYTMIAGLRDVLTVTDFFFIALGDAVAFSGPGVFEVGIIVKLSVAGGLERLDDSAIATFEKRGSRVQVRSFLSAHVFEPVVEFEREPARKALRRPCRDPASDGGHNSSVERLVRQLLVLLRVLILVVLVVLVLLLHDVGANRAEIADYRLITSVFRFPTHPSSKVYSGFVTARVILRSGTDFCWKREGQAACTQQQRM</sequence>
<keyword evidence="2" id="KW-1133">Transmembrane helix</keyword>
<feature type="compositionally biased region" description="Polar residues" evidence="1">
    <location>
        <begin position="36"/>
        <end position="50"/>
    </location>
</feature>
<dbReference type="AlphaFoldDB" id="A0A4V1IR32"/>
<accession>A0A4V1IR32</accession>
<reference evidence="4" key="1">
    <citation type="journal article" date="2018" name="Nat. Microbiol.">
        <title>Leveraging single-cell genomics to expand the fungal tree of life.</title>
        <authorList>
            <person name="Ahrendt S.R."/>
            <person name="Quandt C.A."/>
            <person name="Ciobanu D."/>
            <person name="Clum A."/>
            <person name="Salamov A."/>
            <person name="Andreopoulos B."/>
            <person name="Cheng J.F."/>
            <person name="Woyke T."/>
            <person name="Pelin A."/>
            <person name="Henrissat B."/>
            <person name="Reynolds N.K."/>
            <person name="Benny G.L."/>
            <person name="Smith M.E."/>
            <person name="James T.Y."/>
            <person name="Grigoriev I.V."/>
        </authorList>
    </citation>
    <scope>NUCLEOTIDE SEQUENCE [LARGE SCALE GENOMIC DNA]</scope>
</reference>
<protein>
    <submittedName>
        <fullName evidence="3">Uncharacterized protein</fullName>
    </submittedName>
</protein>
<name>A0A4V1IR32_9FUNG</name>
<dbReference type="EMBL" id="KZ996580">
    <property type="protein sequence ID" value="RKO88647.1"/>
    <property type="molecule type" value="Genomic_DNA"/>
</dbReference>
<evidence type="ECO:0000256" key="2">
    <source>
        <dbReference type="SAM" id="Phobius"/>
    </source>
</evidence>
<keyword evidence="2" id="KW-0812">Transmembrane</keyword>
<evidence type="ECO:0000313" key="4">
    <source>
        <dbReference type="Proteomes" id="UP000269721"/>
    </source>
</evidence>
<proteinExistence type="predicted"/>
<feature type="region of interest" description="Disordered" evidence="1">
    <location>
        <begin position="1"/>
        <end position="53"/>
    </location>
</feature>
<keyword evidence="2" id="KW-0472">Membrane</keyword>